<keyword evidence="4" id="KW-1185">Reference proteome</keyword>
<organism evidence="3 4">
    <name type="scientific">Paenibacillus anseongense</name>
    <dbReference type="NCBI Taxonomy" id="2682845"/>
    <lineage>
        <taxon>Bacteria</taxon>
        <taxon>Bacillati</taxon>
        <taxon>Bacillota</taxon>
        <taxon>Bacilli</taxon>
        <taxon>Bacillales</taxon>
        <taxon>Paenibacillaceae</taxon>
        <taxon>Paenibacillus</taxon>
    </lineage>
</organism>
<proteinExistence type="predicted"/>
<dbReference type="EMBL" id="WSEM01000016">
    <property type="protein sequence ID" value="MVQ36949.1"/>
    <property type="molecule type" value="Genomic_DNA"/>
</dbReference>
<feature type="signal peptide" evidence="1">
    <location>
        <begin position="1"/>
        <end position="32"/>
    </location>
</feature>
<keyword evidence="1" id="KW-0732">Signal</keyword>
<dbReference type="RefSeq" id="WP_157321322.1">
    <property type="nucleotide sequence ID" value="NZ_WSEM01000016.1"/>
</dbReference>
<accession>A0ABW9U9Y9</accession>
<evidence type="ECO:0000259" key="2">
    <source>
        <dbReference type="Pfam" id="PF07833"/>
    </source>
</evidence>
<comment type="caution">
    <text evidence="3">The sequence shown here is derived from an EMBL/GenBank/DDBJ whole genome shotgun (WGS) entry which is preliminary data.</text>
</comment>
<dbReference type="InterPro" id="IPR012854">
    <property type="entry name" value="Cu_amine_oxidase-like_N"/>
</dbReference>
<reference evidence="3 4" key="1">
    <citation type="submission" date="2019-12" db="EMBL/GenBank/DDBJ databases">
        <authorList>
            <person name="Huq M.A."/>
        </authorList>
    </citation>
    <scope>NUCLEOTIDE SEQUENCE [LARGE SCALE GENOMIC DNA]</scope>
    <source>
        <strain evidence="3 4">MAH-34</strain>
    </source>
</reference>
<feature type="chain" id="PRO_5046953777" description="Copper amine oxidase-like N-terminal domain-containing protein" evidence="1">
    <location>
        <begin position="33"/>
        <end position="217"/>
    </location>
</feature>
<evidence type="ECO:0000313" key="4">
    <source>
        <dbReference type="Proteomes" id="UP000467637"/>
    </source>
</evidence>
<evidence type="ECO:0000313" key="3">
    <source>
        <dbReference type="EMBL" id="MVQ36949.1"/>
    </source>
</evidence>
<sequence length="217" mass="23789">MALNSGEIVIRINKKVILIGAMMMLFAGAASASSTNGEYKGNPIVKIKSNGKDITISSEAVPAFIFDNSTVVPITVLRNLGATVTWDANTYSVDISTTDSIVKQLFDEKIVTSGEKRFFTYNNPYLMLKSDIDFLTGDNSKVLDKLLRVTSTTDAESVKVTFMNNPRKAESVILFDTSDARSYTNGEISLQDMVDKINVQINYFPVNNIKASISKSS</sequence>
<evidence type="ECO:0000256" key="1">
    <source>
        <dbReference type="SAM" id="SignalP"/>
    </source>
</evidence>
<feature type="domain" description="Copper amine oxidase-like N-terminal" evidence="2">
    <location>
        <begin position="50"/>
        <end position="126"/>
    </location>
</feature>
<dbReference type="Proteomes" id="UP000467637">
    <property type="component" value="Unassembled WGS sequence"/>
</dbReference>
<dbReference type="Pfam" id="PF07833">
    <property type="entry name" value="Cu_amine_oxidN1"/>
    <property type="match status" value="1"/>
</dbReference>
<gene>
    <name evidence="3" type="ORF">GON05_20245</name>
</gene>
<protein>
    <recommendedName>
        <fullName evidence="2">Copper amine oxidase-like N-terminal domain-containing protein</fullName>
    </recommendedName>
</protein>
<name>A0ABW9U9Y9_9BACL</name>